<dbReference type="AlphaFoldDB" id="A0A5C3KIK2"/>
<feature type="non-terminal residue" evidence="1">
    <location>
        <position position="1"/>
    </location>
</feature>
<dbReference type="Gene3D" id="3.30.710.10">
    <property type="entry name" value="Potassium Channel Kv1.1, Chain A"/>
    <property type="match status" value="1"/>
</dbReference>
<evidence type="ECO:0000313" key="1">
    <source>
        <dbReference type="EMBL" id="TFK19715.1"/>
    </source>
</evidence>
<sequence length="160" mass="18069">LQVENTLFRVSRAPFETLSPVFSDIFLQPRGANPMSILREEGSSDDHPVVLQGYKKDDFEALLAVINPSYALINKSVGLTAKQWVGVLRLASAWKMDTVRKYSIKKLSKLDLTPYEKITWAQKFRVSEWLTEGVKSIVESDSVPPLEELSLVGWETATRI</sequence>
<protein>
    <recommendedName>
        <fullName evidence="3">BTB domain-containing protein</fullName>
    </recommendedName>
</protein>
<keyword evidence="2" id="KW-1185">Reference proteome</keyword>
<feature type="non-terminal residue" evidence="1">
    <location>
        <position position="160"/>
    </location>
</feature>
<dbReference type="EMBL" id="ML210328">
    <property type="protein sequence ID" value="TFK19715.1"/>
    <property type="molecule type" value="Genomic_DNA"/>
</dbReference>
<accession>A0A5C3KIK2</accession>
<reference evidence="1 2" key="1">
    <citation type="journal article" date="2019" name="Nat. Ecol. Evol.">
        <title>Megaphylogeny resolves global patterns of mushroom evolution.</title>
        <authorList>
            <person name="Varga T."/>
            <person name="Krizsan K."/>
            <person name="Foldi C."/>
            <person name="Dima B."/>
            <person name="Sanchez-Garcia M."/>
            <person name="Sanchez-Ramirez S."/>
            <person name="Szollosi G.J."/>
            <person name="Szarkandi J.G."/>
            <person name="Papp V."/>
            <person name="Albert L."/>
            <person name="Andreopoulos W."/>
            <person name="Angelini C."/>
            <person name="Antonin V."/>
            <person name="Barry K.W."/>
            <person name="Bougher N.L."/>
            <person name="Buchanan P."/>
            <person name="Buyck B."/>
            <person name="Bense V."/>
            <person name="Catcheside P."/>
            <person name="Chovatia M."/>
            <person name="Cooper J."/>
            <person name="Damon W."/>
            <person name="Desjardin D."/>
            <person name="Finy P."/>
            <person name="Geml J."/>
            <person name="Haridas S."/>
            <person name="Hughes K."/>
            <person name="Justo A."/>
            <person name="Karasinski D."/>
            <person name="Kautmanova I."/>
            <person name="Kiss B."/>
            <person name="Kocsube S."/>
            <person name="Kotiranta H."/>
            <person name="LaButti K.M."/>
            <person name="Lechner B.E."/>
            <person name="Liimatainen K."/>
            <person name="Lipzen A."/>
            <person name="Lukacs Z."/>
            <person name="Mihaltcheva S."/>
            <person name="Morgado L.N."/>
            <person name="Niskanen T."/>
            <person name="Noordeloos M.E."/>
            <person name="Ohm R.A."/>
            <person name="Ortiz-Santana B."/>
            <person name="Ovrebo C."/>
            <person name="Racz N."/>
            <person name="Riley R."/>
            <person name="Savchenko A."/>
            <person name="Shiryaev A."/>
            <person name="Soop K."/>
            <person name="Spirin V."/>
            <person name="Szebenyi C."/>
            <person name="Tomsovsky M."/>
            <person name="Tulloss R.E."/>
            <person name="Uehling J."/>
            <person name="Grigoriev I.V."/>
            <person name="Vagvolgyi C."/>
            <person name="Papp T."/>
            <person name="Martin F.M."/>
            <person name="Miettinen O."/>
            <person name="Hibbett D.S."/>
            <person name="Nagy L.G."/>
        </authorList>
    </citation>
    <scope>NUCLEOTIDE SEQUENCE [LARGE SCALE GENOMIC DNA]</scope>
    <source>
        <strain evidence="1 2">CBS 121175</strain>
    </source>
</reference>
<dbReference type="SUPFAM" id="SSF54695">
    <property type="entry name" value="POZ domain"/>
    <property type="match status" value="1"/>
</dbReference>
<name>A0A5C3KIK2_COPMA</name>
<dbReference type="STRING" id="230819.A0A5C3KIK2"/>
<organism evidence="1 2">
    <name type="scientific">Coprinopsis marcescibilis</name>
    <name type="common">Agaric fungus</name>
    <name type="synonym">Psathyrella marcescibilis</name>
    <dbReference type="NCBI Taxonomy" id="230819"/>
    <lineage>
        <taxon>Eukaryota</taxon>
        <taxon>Fungi</taxon>
        <taxon>Dikarya</taxon>
        <taxon>Basidiomycota</taxon>
        <taxon>Agaricomycotina</taxon>
        <taxon>Agaricomycetes</taxon>
        <taxon>Agaricomycetidae</taxon>
        <taxon>Agaricales</taxon>
        <taxon>Agaricineae</taxon>
        <taxon>Psathyrellaceae</taxon>
        <taxon>Coprinopsis</taxon>
    </lineage>
</organism>
<dbReference type="OrthoDB" id="2593747at2759"/>
<evidence type="ECO:0000313" key="2">
    <source>
        <dbReference type="Proteomes" id="UP000307440"/>
    </source>
</evidence>
<proteinExistence type="predicted"/>
<dbReference type="Proteomes" id="UP000307440">
    <property type="component" value="Unassembled WGS sequence"/>
</dbReference>
<evidence type="ECO:0008006" key="3">
    <source>
        <dbReference type="Google" id="ProtNLM"/>
    </source>
</evidence>
<gene>
    <name evidence="1" type="ORF">FA15DRAFT_553450</name>
</gene>
<dbReference type="InterPro" id="IPR011333">
    <property type="entry name" value="SKP1/BTB/POZ_sf"/>
</dbReference>